<dbReference type="AlphaFoldDB" id="A0A517U1G1"/>
<evidence type="ECO:0000313" key="1">
    <source>
        <dbReference type="EMBL" id="QDT74451.1"/>
    </source>
</evidence>
<dbReference type="PROSITE" id="PS51257">
    <property type="entry name" value="PROKAR_LIPOPROTEIN"/>
    <property type="match status" value="1"/>
</dbReference>
<sequence length="141" mass="14471">MGRSRGACWLLLTIVASLSGCGGSGEPKLEGAVTYNGEPVASGSLSFMPVAGGTPFGAKVVDGRYVADKPSTGKFKVMVSGNRITTVPKTREEADALARQNQGRSLPANYIPEDAAGNAQEVNVSGGGETLDFAITGPPRE</sequence>
<dbReference type="EMBL" id="CP036339">
    <property type="protein sequence ID" value="QDT74451.1"/>
    <property type="molecule type" value="Genomic_DNA"/>
</dbReference>
<dbReference type="Proteomes" id="UP000317909">
    <property type="component" value="Chromosome"/>
</dbReference>
<dbReference type="KEGG" id="llh:I41_36470"/>
<evidence type="ECO:0008006" key="3">
    <source>
        <dbReference type="Google" id="ProtNLM"/>
    </source>
</evidence>
<reference evidence="1 2" key="1">
    <citation type="submission" date="2019-02" db="EMBL/GenBank/DDBJ databases">
        <title>Deep-cultivation of Planctomycetes and their phenomic and genomic characterization uncovers novel biology.</title>
        <authorList>
            <person name="Wiegand S."/>
            <person name="Jogler M."/>
            <person name="Boedeker C."/>
            <person name="Pinto D."/>
            <person name="Vollmers J."/>
            <person name="Rivas-Marin E."/>
            <person name="Kohn T."/>
            <person name="Peeters S.H."/>
            <person name="Heuer A."/>
            <person name="Rast P."/>
            <person name="Oberbeckmann S."/>
            <person name="Bunk B."/>
            <person name="Jeske O."/>
            <person name="Meyerdierks A."/>
            <person name="Storesund J.E."/>
            <person name="Kallscheuer N."/>
            <person name="Luecker S."/>
            <person name="Lage O.M."/>
            <person name="Pohl T."/>
            <person name="Merkel B.J."/>
            <person name="Hornburger P."/>
            <person name="Mueller R.-W."/>
            <person name="Bruemmer F."/>
            <person name="Labrenz M."/>
            <person name="Spormann A.M."/>
            <person name="Op den Camp H."/>
            <person name="Overmann J."/>
            <person name="Amann R."/>
            <person name="Jetten M.S.M."/>
            <person name="Mascher T."/>
            <person name="Medema M.H."/>
            <person name="Devos D.P."/>
            <person name="Kaster A.-K."/>
            <person name="Ovreas L."/>
            <person name="Rohde M."/>
            <person name="Galperin M.Y."/>
            <person name="Jogler C."/>
        </authorList>
    </citation>
    <scope>NUCLEOTIDE SEQUENCE [LARGE SCALE GENOMIC DNA]</scope>
    <source>
        <strain evidence="1 2">I41</strain>
    </source>
</reference>
<keyword evidence="2" id="KW-1185">Reference proteome</keyword>
<protein>
    <recommendedName>
        <fullName evidence="3">Carboxypeptidase regulatory-like domain-containing protein</fullName>
    </recommendedName>
</protein>
<evidence type="ECO:0000313" key="2">
    <source>
        <dbReference type="Proteomes" id="UP000317909"/>
    </source>
</evidence>
<proteinExistence type="predicted"/>
<organism evidence="1 2">
    <name type="scientific">Lacipirellula limnantheis</name>
    <dbReference type="NCBI Taxonomy" id="2528024"/>
    <lineage>
        <taxon>Bacteria</taxon>
        <taxon>Pseudomonadati</taxon>
        <taxon>Planctomycetota</taxon>
        <taxon>Planctomycetia</taxon>
        <taxon>Pirellulales</taxon>
        <taxon>Lacipirellulaceae</taxon>
        <taxon>Lacipirellula</taxon>
    </lineage>
</organism>
<accession>A0A517U1G1</accession>
<gene>
    <name evidence="1" type="ORF">I41_36470</name>
</gene>
<name>A0A517U1G1_9BACT</name>